<dbReference type="GO" id="GO:0005886">
    <property type="term" value="C:plasma membrane"/>
    <property type="evidence" value="ECO:0007669"/>
    <property type="project" value="UniProtKB-SubCell"/>
</dbReference>
<dbReference type="Gene3D" id="2.60.40.790">
    <property type="match status" value="1"/>
</dbReference>
<protein>
    <recommendedName>
        <fullName evidence="8">SHSP domain-containing protein</fullName>
    </recommendedName>
</protein>
<evidence type="ECO:0000256" key="3">
    <source>
        <dbReference type="ARBA" id="ARBA00022821"/>
    </source>
</evidence>
<dbReference type="PANTHER" id="PTHR43670:SF73">
    <property type="entry name" value="INACTIVE PROTEIN RESTRICTED TEV MOVEMENT 2-LIKE"/>
    <property type="match status" value="1"/>
</dbReference>
<feature type="compositionally biased region" description="Low complexity" evidence="6">
    <location>
        <begin position="103"/>
        <end position="112"/>
    </location>
</feature>
<keyword evidence="7" id="KW-0472">Membrane</keyword>
<keyword evidence="2" id="KW-1003">Cell membrane</keyword>
<comment type="subcellular location">
    <subcellularLocation>
        <location evidence="1">Cell membrane</location>
        <topology evidence="1">Single-pass membrane protein</topology>
    </subcellularLocation>
</comment>
<evidence type="ECO:0000256" key="1">
    <source>
        <dbReference type="ARBA" id="ARBA00004162"/>
    </source>
</evidence>
<organism evidence="9 10">
    <name type="scientific">Cannabis sativa</name>
    <name type="common">Hemp</name>
    <name type="synonym">Marijuana</name>
    <dbReference type="NCBI Taxonomy" id="3483"/>
    <lineage>
        <taxon>Eukaryota</taxon>
        <taxon>Viridiplantae</taxon>
        <taxon>Streptophyta</taxon>
        <taxon>Embryophyta</taxon>
        <taxon>Tracheophyta</taxon>
        <taxon>Spermatophyta</taxon>
        <taxon>Magnoliopsida</taxon>
        <taxon>eudicotyledons</taxon>
        <taxon>Gunneridae</taxon>
        <taxon>Pentapetalae</taxon>
        <taxon>rosids</taxon>
        <taxon>fabids</taxon>
        <taxon>Rosales</taxon>
        <taxon>Cannabaceae</taxon>
        <taxon>Cannabis</taxon>
    </lineage>
</organism>
<reference evidence="9 10" key="1">
    <citation type="journal article" date="2020" name="bioRxiv">
        <title>Sequence and annotation of 42 cannabis genomes reveals extensive copy number variation in cannabinoid synthesis and pathogen resistance genes.</title>
        <authorList>
            <person name="Mckernan K.J."/>
            <person name="Helbert Y."/>
            <person name="Kane L.T."/>
            <person name="Ebling H."/>
            <person name="Zhang L."/>
            <person name="Liu B."/>
            <person name="Eaton Z."/>
            <person name="Mclaughlin S."/>
            <person name="Kingan S."/>
            <person name="Baybayan P."/>
            <person name="Concepcion G."/>
            <person name="Jordan M."/>
            <person name="Riva A."/>
            <person name="Barbazuk W."/>
            <person name="Harkins T."/>
        </authorList>
    </citation>
    <scope>NUCLEOTIDE SEQUENCE [LARGE SCALE GENOMIC DNA]</scope>
    <source>
        <strain evidence="10">cv. Jamaican Lion 4</strain>
        <tissue evidence="9">Leaf</tissue>
    </source>
</reference>
<name>A0A7J6E713_CANSA</name>
<dbReference type="EMBL" id="JAATIP010000283">
    <property type="protein sequence ID" value="KAF4354253.1"/>
    <property type="molecule type" value="Genomic_DNA"/>
</dbReference>
<sequence length="319" mass="35337">METIRPGTASVNQNKSYEEFEPPLEWVKEETSDTLLVFLPGFQKEKLKIQITSTGKLRISGERLISQNKWRRFIKEFELDPNCDTSKISAKFEGGILYVKVPKPTTKTTTQPPRKPTPTPTPTTTPTPTPSLQAHQDQKRQRIPTPPPPPPPTSILKQQPDRVKPINKDHINNGAAEADHDRRRKELLDDTAAKTMPAQADHDHKKKVTMPTLVASKDDDDMKKKKKIMPSTSSSADDHEKKLLGLDDKAGAACKSGEGLAEKAMRPLQSLSVKKFGVRTLVNSALAVLFVGVLALYVRNIFIRTFGGGSGENKSSSEL</sequence>
<keyword evidence="7" id="KW-0812">Transmembrane</keyword>
<gene>
    <name evidence="9" type="ORF">F8388_021730</name>
</gene>
<evidence type="ECO:0000256" key="6">
    <source>
        <dbReference type="SAM" id="MobiDB-lite"/>
    </source>
</evidence>
<comment type="caution">
    <text evidence="9">The sequence shown here is derived from an EMBL/GenBank/DDBJ whole genome shotgun (WGS) entry which is preliminary data.</text>
</comment>
<feature type="transmembrane region" description="Helical" evidence="7">
    <location>
        <begin position="276"/>
        <end position="298"/>
    </location>
</feature>
<keyword evidence="7" id="KW-1133">Transmembrane helix</keyword>
<feature type="region of interest" description="Disordered" evidence="6">
    <location>
        <begin position="219"/>
        <end position="238"/>
    </location>
</feature>
<evidence type="ECO:0000256" key="5">
    <source>
        <dbReference type="RuleBase" id="RU003616"/>
    </source>
</evidence>
<evidence type="ECO:0000313" key="9">
    <source>
        <dbReference type="EMBL" id="KAF4354253.1"/>
    </source>
</evidence>
<feature type="compositionally biased region" description="Basic and acidic residues" evidence="6">
    <location>
        <begin position="159"/>
        <end position="183"/>
    </location>
</feature>
<dbReference type="InterPro" id="IPR002068">
    <property type="entry name" value="A-crystallin/Hsp20_dom"/>
</dbReference>
<dbReference type="GO" id="GO:0006952">
    <property type="term" value="P:defense response"/>
    <property type="evidence" value="ECO:0007669"/>
    <property type="project" value="UniProtKB-KW"/>
</dbReference>
<proteinExistence type="inferred from homology"/>
<dbReference type="AlphaFoldDB" id="A0A7J6E713"/>
<dbReference type="PROSITE" id="PS01031">
    <property type="entry name" value="SHSP"/>
    <property type="match status" value="1"/>
</dbReference>
<comment type="similarity">
    <text evidence="4 5">Belongs to the small heat shock protein (HSP20) family.</text>
</comment>
<dbReference type="Proteomes" id="UP000525078">
    <property type="component" value="Unassembled WGS sequence"/>
</dbReference>
<evidence type="ECO:0000259" key="8">
    <source>
        <dbReference type="PROSITE" id="PS01031"/>
    </source>
</evidence>
<dbReference type="InterPro" id="IPR008978">
    <property type="entry name" value="HSP20-like_chaperone"/>
</dbReference>
<feature type="domain" description="SHSP" evidence="8">
    <location>
        <begin position="15"/>
        <end position="120"/>
    </location>
</feature>
<dbReference type="SUPFAM" id="SSF49764">
    <property type="entry name" value="HSP20-like chaperones"/>
    <property type="match status" value="1"/>
</dbReference>
<evidence type="ECO:0000256" key="2">
    <source>
        <dbReference type="ARBA" id="ARBA00022475"/>
    </source>
</evidence>
<evidence type="ECO:0000256" key="4">
    <source>
        <dbReference type="PROSITE-ProRule" id="PRU00285"/>
    </source>
</evidence>
<evidence type="ECO:0000313" key="10">
    <source>
        <dbReference type="Proteomes" id="UP000525078"/>
    </source>
</evidence>
<dbReference type="CDD" id="cd06464">
    <property type="entry name" value="ACD_sHsps-like"/>
    <property type="match status" value="1"/>
</dbReference>
<evidence type="ECO:0000256" key="7">
    <source>
        <dbReference type="SAM" id="Phobius"/>
    </source>
</evidence>
<dbReference type="Pfam" id="PF00011">
    <property type="entry name" value="HSP20"/>
    <property type="match status" value="1"/>
</dbReference>
<feature type="compositionally biased region" description="Pro residues" evidence="6">
    <location>
        <begin position="113"/>
        <end position="129"/>
    </location>
</feature>
<dbReference type="PANTHER" id="PTHR43670">
    <property type="entry name" value="HEAT SHOCK PROTEIN 26"/>
    <property type="match status" value="1"/>
</dbReference>
<feature type="region of interest" description="Disordered" evidence="6">
    <location>
        <begin position="103"/>
        <end position="183"/>
    </location>
</feature>
<keyword evidence="3" id="KW-0611">Plant defense</keyword>
<feature type="compositionally biased region" description="Pro residues" evidence="6">
    <location>
        <begin position="144"/>
        <end position="153"/>
    </location>
</feature>
<accession>A0A7J6E713</accession>
<dbReference type="GO" id="GO:0034605">
    <property type="term" value="P:cellular response to heat"/>
    <property type="evidence" value="ECO:0007669"/>
    <property type="project" value="TreeGrafter"/>
</dbReference>